<dbReference type="Gene3D" id="2.60.120.260">
    <property type="entry name" value="Galactose-binding domain-like"/>
    <property type="match status" value="1"/>
</dbReference>
<dbReference type="AlphaFoldDB" id="A0A1Y2NWY9"/>
<protein>
    <recommendedName>
        <fullName evidence="3">Minor tail protein</fullName>
    </recommendedName>
</protein>
<sequence length="747" mass="78680">MAIPGNLLSQVTESVDPNTSGWVAKLNCTIGLGTGGRNGDGCLRLTSAAAGEMQARTVAAYPVTVGTEYQAFADASGATVPDRIGIRWLSSTGTEVSVTWSVTTASASASWHRISVAGIAPAGATQAQVVVSAVTPAGAGVISYFENVYLGLPHRTVGNMLSFNVESVERDSSGWEVDANATISRQVPVFTWASTYYLGGGHTLAMQVTASGNASVRTVERPAAEPGAEYYGHIYLSPPTGPSSNCWVEMRFYDGAGVQLSATRSTLDAGTTGTFRQRVSAIAPAGTATVGLAAGITGGTAGQVLRIDGAVITVPYPMRTGSVLPYADASFEQGVAGWQVVSGTATLARLTPWGTDGLDGSYAAVLTSATASTSVLRSAKFPLGEGAGGLTWLAEIGAKVTAGGWTLTRAIRFYDVADTDLGASPTSSSAVPSPGWWVLGVNIAAPAGATQAAVEWTLTATAASSVLRLDRAALTQVKATAEVVAVDETAHVRVTLRDLPAGDLLTLWRITPDGQRTLVRGASGLIEGVPLTADVVSVEDYEAPLGVAVRYYGETRTSAGALSAWRNTSTVTLTVADADMCWLKDPGNPRRNVRVMVVRSPEWQRPIEQSVHRVQGRRNPVVYSGTRGGYEGSLVVWTRSDDETDRLDWLLDSGAVLLWQTGPDTHERDRYVSVGAVTLPRIVPDRHEDWREWTLPLIEQDMPTTVGVAGSAGRTWQDVLTVFATWDAVRAAYASWEGVLLDERGDA</sequence>
<dbReference type="Proteomes" id="UP000194318">
    <property type="component" value="Unassembled WGS sequence"/>
</dbReference>
<organism evidence="1 2">
    <name type="scientific">Streptomyces fradiae ATCC 10745 = DSM 40063</name>
    <dbReference type="NCBI Taxonomy" id="1319510"/>
    <lineage>
        <taxon>Bacteria</taxon>
        <taxon>Bacillati</taxon>
        <taxon>Actinomycetota</taxon>
        <taxon>Actinomycetes</taxon>
        <taxon>Kitasatosporales</taxon>
        <taxon>Streptomycetaceae</taxon>
        <taxon>Streptomyces</taxon>
    </lineage>
</organism>
<dbReference type="EMBL" id="MIFZ01000217">
    <property type="protein sequence ID" value="OSY51840.1"/>
    <property type="molecule type" value="Genomic_DNA"/>
</dbReference>
<gene>
    <name evidence="1" type="ORF">BG846_02514</name>
</gene>
<dbReference type="RefSeq" id="WP_031129079.1">
    <property type="nucleotide sequence ID" value="NZ_ASYR01000016.1"/>
</dbReference>
<reference evidence="1 2" key="1">
    <citation type="submission" date="2016-09" db="EMBL/GenBank/DDBJ databases">
        <title>Streptomyces fradiae DSM40063, a candidate organism with high potential of specific P450 cytochromes.</title>
        <authorList>
            <person name="Grumaz C."/>
            <person name="Vainshtein Y."/>
            <person name="Kirstahler P."/>
            <person name="Sohn K."/>
        </authorList>
    </citation>
    <scope>NUCLEOTIDE SEQUENCE [LARGE SCALE GENOMIC DNA]</scope>
    <source>
        <strain evidence="1 2">DSM 40063</strain>
    </source>
</reference>
<evidence type="ECO:0000313" key="2">
    <source>
        <dbReference type="Proteomes" id="UP000194318"/>
    </source>
</evidence>
<accession>A0A1Y2NWY9</accession>
<proteinExistence type="predicted"/>
<evidence type="ECO:0000313" key="1">
    <source>
        <dbReference type="EMBL" id="OSY51840.1"/>
    </source>
</evidence>
<name>A0A1Y2NWY9_STRFR</name>
<evidence type="ECO:0008006" key="3">
    <source>
        <dbReference type="Google" id="ProtNLM"/>
    </source>
</evidence>
<dbReference type="GeneID" id="91403025"/>
<comment type="caution">
    <text evidence="1">The sequence shown here is derived from an EMBL/GenBank/DDBJ whole genome shotgun (WGS) entry which is preliminary data.</text>
</comment>